<name>A0A372LIH2_9BACI</name>
<dbReference type="EMBL" id="QVTD01000003">
    <property type="protein sequence ID" value="RFU66071.1"/>
    <property type="molecule type" value="Genomic_DNA"/>
</dbReference>
<protein>
    <recommendedName>
        <fullName evidence="4">Spore coat protein</fullName>
    </recommendedName>
</protein>
<gene>
    <name evidence="2" type="ORF">D0466_06360</name>
</gene>
<dbReference type="Proteomes" id="UP000262939">
    <property type="component" value="Unassembled WGS sequence"/>
</dbReference>
<evidence type="ECO:0000313" key="3">
    <source>
        <dbReference type="Proteomes" id="UP000262939"/>
    </source>
</evidence>
<feature type="compositionally biased region" description="Polar residues" evidence="1">
    <location>
        <begin position="81"/>
        <end position="92"/>
    </location>
</feature>
<dbReference type="OrthoDB" id="2456726at2"/>
<dbReference type="Pfam" id="PF14179">
    <property type="entry name" value="YppG"/>
    <property type="match status" value="1"/>
</dbReference>
<evidence type="ECO:0008006" key="4">
    <source>
        <dbReference type="Google" id="ProtNLM"/>
    </source>
</evidence>
<keyword evidence="3" id="KW-1185">Reference proteome</keyword>
<evidence type="ECO:0000256" key="1">
    <source>
        <dbReference type="SAM" id="MobiDB-lite"/>
    </source>
</evidence>
<accession>A0A372LIH2</accession>
<evidence type="ECO:0000313" key="2">
    <source>
        <dbReference type="EMBL" id="RFU66071.1"/>
    </source>
</evidence>
<reference evidence="2 3" key="1">
    <citation type="submission" date="2018-08" db="EMBL/GenBank/DDBJ databases">
        <title>Bacillus chawlae sp. nov., Bacillus glennii sp. nov., and Bacillus saganii sp. nov. Isolated from the Vehicle Assembly Building at Kennedy Space Center where the Viking Spacecraft were Assembled.</title>
        <authorList>
            <person name="Seuylemezian A."/>
            <person name="Vaishampayan P."/>
        </authorList>
    </citation>
    <scope>NUCLEOTIDE SEQUENCE [LARGE SCALE GENOMIC DNA]</scope>
    <source>
        <strain evidence="2 3">V44-8</strain>
    </source>
</reference>
<proteinExistence type="predicted"/>
<organism evidence="2 3">
    <name type="scientific">Peribacillus glennii</name>
    <dbReference type="NCBI Taxonomy" id="2303991"/>
    <lineage>
        <taxon>Bacteria</taxon>
        <taxon>Bacillati</taxon>
        <taxon>Bacillota</taxon>
        <taxon>Bacilli</taxon>
        <taxon>Bacillales</taxon>
        <taxon>Bacillaceae</taxon>
        <taxon>Peribacillus</taxon>
    </lineage>
</organism>
<dbReference type="AlphaFoldDB" id="A0A372LIH2"/>
<dbReference type="InterPro" id="IPR025555">
    <property type="entry name" value="YppG"/>
</dbReference>
<sequence length="140" mass="15481">MHFQVAPHGAPANQPTPGIYMNGNPVPFPSHFLPEQHMNMQYPPAAHPQQPNKNNGLNPFENPLQPVQKRPPVQQAFANPYPSQQFMKKQPSGIQSVLNQFKTQDGSIDINKMMNTAGQMMSTFSQVSSIVKGFGGKLKV</sequence>
<feature type="region of interest" description="Disordered" evidence="1">
    <location>
        <begin position="1"/>
        <end position="92"/>
    </location>
</feature>
<comment type="caution">
    <text evidence="2">The sequence shown here is derived from an EMBL/GenBank/DDBJ whole genome shotgun (WGS) entry which is preliminary data.</text>
</comment>